<sequence length="644" mass="74062">MPRLIKPLSILCIILFLLSLSHYLFTSSIATSLTSQWRNVPTTTPTSFSADSLKNTKAERPKSPGGWSSDTYTHSGLTIDHKGLIHWKEHEHNYESHPIGLLIERGKELARLQKDKIDRIRNLKDSYGDYQEAFGMNPPRGFDVWYTFTQSFKLNTTPVPSLIPLAHNPILSFLSLPVNVLRERIEEVRLEDKIYTITFVPPGEGDKGTACDANQKWVAADMTSRGKGRVVVHGQAAWDHRCNNTLSLILPILPLLPKELFTMKPPLVIPFSIDDGPRGMVHNSFREKAESLAKRGKAWPKAQLDKAEQSMKWTFGWAWTCPEGSPLKSQTTDVVLNDLPEPEYLTGGEVRKSFIADFDKSADCCSNPELMNYYRAAVDLVPVISTCKTKWHSDILGIPTDDMFEESEHKKWEDKTIAKVFWRGSATGMDHSRQTPWRQSQRERLHFFSHNVSSSNEMTSVILPNNELEEYRKEELDNWLDIGLSGVPLQCHEEDGSCEDMRREIEFMGRVKKEDSLKYKYVMDVDGNGWSGRFRRLLSDDNVVFKSTLFIEWYNEMLIPWYHYVPIKLDYSDIHDIMAFFVGSPDGTVKGHDELAREIAKNAIEFVDTKWRLQDMQSFMFLLLLEYWRLMSDDRQAASFEIQS</sequence>
<dbReference type="Pfam" id="PF05686">
    <property type="entry name" value="Glyco_transf_90"/>
    <property type="match status" value="1"/>
</dbReference>
<dbReference type="EMBL" id="CP141885">
    <property type="protein sequence ID" value="WRT67118.1"/>
    <property type="molecule type" value="Genomic_DNA"/>
</dbReference>
<evidence type="ECO:0000313" key="4">
    <source>
        <dbReference type="EMBL" id="WRT67118.1"/>
    </source>
</evidence>
<feature type="signal peptide" evidence="2">
    <location>
        <begin position="1"/>
        <end position="26"/>
    </location>
</feature>
<dbReference type="RefSeq" id="XP_062791858.1">
    <property type="nucleotide sequence ID" value="XM_062935807.1"/>
</dbReference>
<feature type="chain" id="PRO_5045191338" description="Glycosyl transferase CAP10 domain-containing protein" evidence="2">
    <location>
        <begin position="27"/>
        <end position="644"/>
    </location>
</feature>
<dbReference type="InterPro" id="IPR006598">
    <property type="entry name" value="CAP10"/>
</dbReference>
<dbReference type="SMART" id="SM00672">
    <property type="entry name" value="CAP10"/>
    <property type="match status" value="1"/>
</dbReference>
<dbReference type="GeneID" id="87956215"/>
<dbReference type="PANTHER" id="PTHR12203">
    <property type="entry name" value="KDEL LYS-ASP-GLU-LEU CONTAINING - RELATED"/>
    <property type="match status" value="1"/>
</dbReference>
<dbReference type="PANTHER" id="PTHR12203:SF118">
    <property type="entry name" value="BETA-1,2-XYLOSYLTRANSFERASE 1"/>
    <property type="match status" value="1"/>
</dbReference>
<feature type="domain" description="Glycosyl transferase CAP10" evidence="3">
    <location>
        <begin position="354"/>
        <end position="634"/>
    </location>
</feature>
<feature type="region of interest" description="Disordered" evidence="1">
    <location>
        <begin position="45"/>
        <end position="69"/>
    </location>
</feature>
<gene>
    <name evidence="4" type="ORF">IL334_004084</name>
</gene>
<keyword evidence="5" id="KW-1185">Reference proteome</keyword>
<organism evidence="4 5">
    <name type="scientific">Kwoniella shivajii</name>
    <dbReference type="NCBI Taxonomy" id="564305"/>
    <lineage>
        <taxon>Eukaryota</taxon>
        <taxon>Fungi</taxon>
        <taxon>Dikarya</taxon>
        <taxon>Basidiomycota</taxon>
        <taxon>Agaricomycotina</taxon>
        <taxon>Tremellomycetes</taxon>
        <taxon>Tremellales</taxon>
        <taxon>Cryptococcaceae</taxon>
        <taxon>Kwoniella</taxon>
    </lineage>
</organism>
<reference evidence="4 5" key="1">
    <citation type="submission" date="2024-01" db="EMBL/GenBank/DDBJ databases">
        <title>Comparative genomics of Cryptococcus and Kwoniella reveals pathogenesis evolution and contrasting modes of karyotype evolution via chromosome fusion or intercentromeric recombination.</title>
        <authorList>
            <person name="Coelho M.A."/>
            <person name="David-Palma M."/>
            <person name="Shea T."/>
            <person name="Bowers K."/>
            <person name="McGinley-Smith S."/>
            <person name="Mohammad A.W."/>
            <person name="Gnirke A."/>
            <person name="Yurkov A.M."/>
            <person name="Nowrousian M."/>
            <person name="Sun S."/>
            <person name="Cuomo C.A."/>
            <person name="Heitman J."/>
        </authorList>
    </citation>
    <scope>NUCLEOTIDE SEQUENCE [LARGE SCALE GENOMIC DNA]</scope>
    <source>
        <strain evidence="4">CBS 11374</strain>
    </source>
</reference>
<dbReference type="Proteomes" id="UP001329825">
    <property type="component" value="Chromosome 5"/>
</dbReference>
<protein>
    <recommendedName>
        <fullName evidence="3">Glycosyl transferase CAP10 domain-containing protein</fullName>
    </recommendedName>
</protein>
<evidence type="ECO:0000313" key="5">
    <source>
        <dbReference type="Proteomes" id="UP001329825"/>
    </source>
</evidence>
<evidence type="ECO:0000256" key="1">
    <source>
        <dbReference type="SAM" id="MobiDB-lite"/>
    </source>
</evidence>
<evidence type="ECO:0000259" key="3">
    <source>
        <dbReference type="SMART" id="SM00672"/>
    </source>
</evidence>
<dbReference type="InterPro" id="IPR051091">
    <property type="entry name" value="O-Glucosyltr/Glycosyltrsf_90"/>
</dbReference>
<name>A0ABZ1CZC9_9TREE</name>
<keyword evidence="2" id="KW-0732">Signal</keyword>
<evidence type="ECO:0000256" key="2">
    <source>
        <dbReference type="SAM" id="SignalP"/>
    </source>
</evidence>
<proteinExistence type="predicted"/>
<accession>A0ABZ1CZC9</accession>